<protein>
    <submittedName>
        <fullName evidence="2">Uncharacterized protein</fullName>
    </submittedName>
</protein>
<dbReference type="EMBL" id="MN740850">
    <property type="protein sequence ID" value="QHU15133.1"/>
    <property type="molecule type" value="Genomic_DNA"/>
</dbReference>
<dbReference type="AlphaFoldDB" id="A0A6C0KCL4"/>
<feature type="transmembrane region" description="Helical" evidence="1">
    <location>
        <begin position="53"/>
        <end position="71"/>
    </location>
</feature>
<organism evidence="2">
    <name type="scientific">viral metagenome</name>
    <dbReference type="NCBI Taxonomy" id="1070528"/>
    <lineage>
        <taxon>unclassified sequences</taxon>
        <taxon>metagenomes</taxon>
        <taxon>organismal metagenomes</taxon>
    </lineage>
</organism>
<accession>A0A6C0KCL4</accession>
<proteinExistence type="predicted"/>
<keyword evidence="1" id="KW-0472">Membrane</keyword>
<name>A0A6C0KCL4_9ZZZZ</name>
<keyword evidence="1" id="KW-0812">Transmembrane</keyword>
<evidence type="ECO:0000313" key="2">
    <source>
        <dbReference type="EMBL" id="QHU15133.1"/>
    </source>
</evidence>
<sequence length="92" mass="10987">MNTNDYQFHPQYHRPMASIIYLANWWIFLGMMIVVAPIRIIMFISRQANVNDLYITLCWIYIATKVLGYSSDIVVENNHLTTKPFEETFIYY</sequence>
<reference evidence="2" key="1">
    <citation type="journal article" date="2020" name="Nature">
        <title>Giant virus diversity and host interactions through global metagenomics.</title>
        <authorList>
            <person name="Schulz F."/>
            <person name="Roux S."/>
            <person name="Paez-Espino D."/>
            <person name="Jungbluth S."/>
            <person name="Walsh D.A."/>
            <person name="Denef V.J."/>
            <person name="McMahon K.D."/>
            <person name="Konstantinidis K.T."/>
            <person name="Eloe-Fadrosh E.A."/>
            <person name="Kyrpides N.C."/>
            <person name="Woyke T."/>
        </authorList>
    </citation>
    <scope>NUCLEOTIDE SEQUENCE</scope>
    <source>
        <strain evidence="2">GVMAG-S-1102244-55</strain>
    </source>
</reference>
<keyword evidence="1" id="KW-1133">Transmembrane helix</keyword>
<feature type="transmembrane region" description="Helical" evidence="1">
    <location>
        <begin position="20"/>
        <end position="41"/>
    </location>
</feature>
<evidence type="ECO:0000256" key="1">
    <source>
        <dbReference type="SAM" id="Phobius"/>
    </source>
</evidence>